<protein>
    <submittedName>
        <fullName evidence="2">Uncharacterized protein</fullName>
    </submittedName>
</protein>
<evidence type="ECO:0000256" key="1">
    <source>
        <dbReference type="SAM" id="MobiDB-lite"/>
    </source>
</evidence>
<feature type="compositionally biased region" description="Basic and acidic residues" evidence="1">
    <location>
        <begin position="61"/>
        <end position="73"/>
    </location>
</feature>
<gene>
    <name evidence="2" type="ORF">FQ154_01760</name>
</gene>
<dbReference type="Proteomes" id="UP000323856">
    <property type="component" value="Unassembled WGS sequence"/>
</dbReference>
<feature type="compositionally biased region" description="Acidic residues" evidence="1">
    <location>
        <begin position="134"/>
        <end position="143"/>
    </location>
</feature>
<feature type="region of interest" description="Disordered" evidence="1">
    <location>
        <begin position="34"/>
        <end position="148"/>
    </location>
</feature>
<organism evidence="2 3">
    <name type="scientific">Paeniglutamicibacter gangotriensis</name>
    <dbReference type="NCBI Taxonomy" id="254787"/>
    <lineage>
        <taxon>Bacteria</taxon>
        <taxon>Bacillati</taxon>
        <taxon>Actinomycetota</taxon>
        <taxon>Actinomycetes</taxon>
        <taxon>Micrococcales</taxon>
        <taxon>Micrococcaceae</taxon>
        <taxon>Paeniglutamicibacter</taxon>
    </lineage>
</organism>
<feature type="compositionally biased region" description="Low complexity" evidence="1">
    <location>
        <begin position="38"/>
        <end position="47"/>
    </location>
</feature>
<proteinExistence type="predicted"/>
<name>A0A5B0EPY8_9MICC</name>
<comment type="caution">
    <text evidence="2">The sequence shown here is derived from an EMBL/GenBank/DDBJ whole genome shotgun (WGS) entry which is preliminary data.</text>
</comment>
<evidence type="ECO:0000313" key="2">
    <source>
        <dbReference type="EMBL" id="KAA0979911.1"/>
    </source>
</evidence>
<feature type="compositionally biased region" description="Pro residues" evidence="1">
    <location>
        <begin position="101"/>
        <end position="110"/>
    </location>
</feature>
<sequence>MDGFVPDYVLEEVCGTPALAATLVRAGLWNEVTRESQEGSSVSGESGWQFRNWSEYNPLRSELEEKREAERIRKANYRKSQKRPDNVPAGHPEGHQAESSPPDPTRPDPTPLSTEANASGGQAAEPEQLFSEPETPDALEPEESMTTNSQTIVAQWLENVTGPRPPSRVVGQLSKEIKNLLDEGHDYADVLTATQAWSRKASHPSILPSVLHEIRNPRTMTRGSEERLGAGLSLAQRAGRLNDQVNPFETKAITT</sequence>
<evidence type="ECO:0000313" key="3">
    <source>
        <dbReference type="Proteomes" id="UP000323856"/>
    </source>
</evidence>
<reference evidence="2 3" key="1">
    <citation type="submission" date="2019-07" db="EMBL/GenBank/DDBJ databases">
        <title>Analysis of the biochemical properties, biological activity and biotechnological potential of siderophores and biosurfactants produced by Antarctic psychrotolerant bacteria.</title>
        <authorList>
            <person name="Styczynski M."/>
            <person name="Krucon T."/>
            <person name="Decewicz P."/>
            <person name="Dziewit L."/>
        </authorList>
    </citation>
    <scope>NUCLEOTIDE SEQUENCE [LARGE SCALE GENOMIC DNA]</scope>
    <source>
        <strain evidence="2 3">ANT_H27</strain>
    </source>
</reference>
<dbReference type="AlphaFoldDB" id="A0A5B0EPY8"/>
<dbReference type="RefSeq" id="WP_149618457.1">
    <property type="nucleotide sequence ID" value="NZ_VOBL01000001.1"/>
</dbReference>
<dbReference type="OrthoDB" id="4117460at2"/>
<dbReference type="EMBL" id="VOBL01000001">
    <property type="protein sequence ID" value="KAA0979911.1"/>
    <property type="molecule type" value="Genomic_DNA"/>
</dbReference>
<accession>A0A5B0EPY8</accession>